<accession>A0ABQ2Y3T6</accession>
<dbReference type="Proteomes" id="UP000659223">
    <property type="component" value="Unassembled WGS sequence"/>
</dbReference>
<sequence>MRIKVARAAGTETEVRVVVGEGKGGVLQEVGVEGVSVTGGDPLRLVACLVRAGTGQALMSGRLVAGW</sequence>
<name>A0ABQ2Y3T6_9ACTN</name>
<protein>
    <submittedName>
        <fullName evidence="1">Uncharacterized protein</fullName>
    </submittedName>
</protein>
<organism evidence="1 2">
    <name type="scientific">Streptomyces hiroshimensis</name>
    <dbReference type="NCBI Taxonomy" id="66424"/>
    <lineage>
        <taxon>Bacteria</taxon>
        <taxon>Bacillati</taxon>
        <taxon>Actinomycetota</taxon>
        <taxon>Actinomycetes</taxon>
        <taxon>Kitasatosporales</taxon>
        <taxon>Streptomycetaceae</taxon>
        <taxon>Streptomyces</taxon>
    </lineage>
</organism>
<dbReference type="EMBL" id="BMUT01000001">
    <property type="protein sequence ID" value="GGX62426.1"/>
    <property type="molecule type" value="Genomic_DNA"/>
</dbReference>
<reference evidence="2" key="1">
    <citation type="journal article" date="2019" name="Int. J. Syst. Evol. Microbiol.">
        <title>The Global Catalogue of Microorganisms (GCM) 10K type strain sequencing project: providing services to taxonomists for standard genome sequencing and annotation.</title>
        <authorList>
            <consortium name="The Broad Institute Genomics Platform"/>
            <consortium name="The Broad Institute Genome Sequencing Center for Infectious Disease"/>
            <person name="Wu L."/>
            <person name="Ma J."/>
        </authorList>
    </citation>
    <scope>NUCLEOTIDE SEQUENCE [LARGE SCALE GENOMIC DNA]</scope>
    <source>
        <strain evidence="2">JCM 4586</strain>
    </source>
</reference>
<comment type="caution">
    <text evidence="1">The sequence shown here is derived from an EMBL/GenBank/DDBJ whole genome shotgun (WGS) entry which is preliminary data.</text>
</comment>
<evidence type="ECO:0000313" key="1">
    <source>
        <dbReference type="EMBL" id="GGX62426.1"/>
    </source>
</evidence>
<keyword evidence="2" id="KW-1185">Reference proteome</keyword>
<gene>
    <name evidence="1" type="ORF">GCM10010324_03960</name>
</gene>
<evidence type="ECO:0000313" key="2">
    <source>
        <dbReference type="Proteomes" id="UP000659223"/>
    </source>
</evidence>
<proteinExistence type="predicted"/>